<dbReference type="Proteomes" id="UP000265618">
    <property type="component" value="Unassembled WGS sequence"/>
</dbReference>
<dbReference type="AlphaFoldDB" id="A0A391P053"/>
<reference evidence="1 2" key="1">
    <citation type="journal article" date="2018" name="PLoS ONE">
        <title>The draft genome of Kipferlia bialata reveals reductive genome evolution in fornicate parasites.</title>
        <authorList>
            <person name="Tanifuji G."/>
            <person name="Takabayashi S."/>
            <person name="Kume K."/>
            <person name="Takagi M."/>
            <person name="Nakayama T."/>
            <person name="Kamikawa R."/>
            <person name="Inagaki Y."/>
            <person name="Hashimoto T."/>
        </authorList>
    </citation>
    <scope>NUCLEOTIDE SEQUENCE [LARGE SCALE GENOMIC DNA]</scope>
    <source>
        <strain evidence="1">NY0173</strain>
    </source>
</reference>
<evidence type="ECO:0000313" key="2">
    <source>
        <dbReference type="Proteomes" id="UP000265618"/>
    </source>
</evidence>
<protein>
    <submittedName>
        <fullName evidence="1">Uncharacterized protein</fullName>
    </submittedName>
</protein>
<comment type="caution">
    <text evidence="1">The sequence shown here is derived from an EMBL/GenBank/DDBJ whole genome shotgun (WGS) entry which is preliminary data.</text>
</comment>
<gene>
    <name evidence="1" type="ORF">KIPB_014650</name>
</gene>
<accession>A0A391P053</accession>
<evidence type="ECO:0000313" key="1">
    <source>
        <dbReference type="EMBL" id="GCA64558.1"/>
    </source>
</evidence>
<name>A0A391P053_9EUKA</name>
<organism evidence="1 2">
    <name type="scientific">Kipferlia bialata</name>
    <dbReference type="NCBI Taxonomy" id="797122"/>
    <lineage>
        <taxon>Eukaryota</taxon>
        <taxon>Metamonada</taxon>
        <taxon>Carpediemonas-like organisms</taxon>
        <taxon>Kipferlia</taxon>
    </lineage>
</organism>
<dbReference type="EMBL" id="BDIP01007665">
    <property type="protein sequence ID" value="GCA64558.1"/>
    <property type="molecule type" value="Genomic_DNA"/>
</dbReference>
<sequence>MKIPTWYPCCSNPRATLGAMSQSAPDGEGDILIVTSEYPESIQELDAARETRTVDLVSGLVLPSRPDD</sequence>
<keyword evidence="2" id="KW-1185">Reference proteome</keyword>
<feature type="non-terminal residue" evidence="1">
    <location>
        <position position="1"/>
    </location>
</feature>
<proteinExistence type="predicted"/>